<dbReference type="PANTHER" id="PTHR33432:SF27">
    <property type="entry name" value="PROTEIN EMSY-LIKE 3"/>
    <property type="match status" value="1"/>
</dbReference>
<feature type="compositionally biased region" description="Gly residues" evidence="1">
    <location>
        <begin position="199"/>
        <end position="208"/>
    </location>
</feature>
<dbReference type="AlphaFoldDB" id="A0A4U5NSP8"/>
<name>A0A4U5NSP8_POPAL</name>
<feature type="region of interest" description="Disordered" evidence="1">
    <location>
        <begin position="162"/>
        <end position="229"/>
    </location>
</feature>
<accession>A0A4U5NSP8</accession>
<comment type="caution">
    <text evidence="3">The sequence shown here is derived from an EMBL/GenBank/DDBJ whole genome shotgun (WGS) entry which is preliminary data.</text>
</comment>
<evidence type="ECO:0000313" key="3">
    <source>
        <dbReference type="EMBL" id="TKR85931.1"/>
    </source>
</evidence>
<proteinExistence type="predicted"/>
<dbReference type="CDD" id="cd20404">
    <property type="entry name" value="Tudor_Agenet_AtEML-like"/>
    <property type="match status" value="1"/>
</dbReference>
<evidence type="ECO:0000259" key="2">
    <source>
        <dbReference type="SMART" id="SM00743"/>
    </source>
</evidence>
<dbReference type="InterPro" id="IPR014002">
    <property type="entry name" value="Agenet_dom_plant"/>
</dbReference>
<dbReference type="GO" id="GO:0050832">
    <property type="term" value="P:defense response to fungus"/>
    <property type="evidence" value="ECO:0007669"/>
    <property type="project" value="InterPro"/>
</dbReference>
<organism evidence="3">
    <name type="scientific">Populus alba</name>
    <name type="common">White poplar</name>
    <dbReference type="NCBI Taxonomy" id="43335"/>
    <lineage>
        <taxon>Eukaryota</taxon>
        <taxon>Viridiplantae</taxon>
        <taxon>Streptophyta</taxon>
        <taxon>Embryophyta</taxon>
        <taxon>Tracheophyta</taxon>
        <taxon>Spermatophyta</taxon>
        <taxon>Magnoliopsida</taxon>
        <taxon>eudicotyledons</taxon>
        <taxon>Gunneridae</taxon>
        <taxon>Pentapetalae</taxon>
        <taxon>rosids</taxon>
        <taxon>fabids</taxon>
        <taxon>Malpighiales</taxon>
        <taxon>Salicaceae</taxon>
        <taxon>Saliceae</taxon>
        <taxon>Populus</taxon>
    </lineage>
</organism>
<protein>
    <recommendedName>
        <fullName evidence="2">Agenet domain-containing protein</fullName>
    </recommendedName>
</protein>
<reference evidence="3" key="1">
    <citation type="submission" date="2018-10" db="EMBL/GenBank/DDBJ databases">
        <title>Population genomic analysis revealed the cold adaptation of white poplar.</title>
        <authorList>
            <person name="Liu Y.-J."/>
        </authorList>
    </citation>
    <scope>NUCLEOTIDE SEQUENCE [LARGE SCALE GENOMIC DNA]</scope>
    <source>
        <strain evidence="3">PAL-ZL1</strain>
    </source>
</reference>
<evidence type="ECO:0000256" key="1">
    <source>
        <dbReference type="SAM" id="MobiDB-lite"/>
    </source>
</evidence>
<sequence>MRLSACILNKSMQRCSTGLSGRAQVANHGSSGAFAANDLIGKKVWTQWPEDNHFYEAVITDYNAVEGRHALVYDINTGDETWEWVNLKEIPPEDIRWRMRKLGLSVEVAGLDQAVGIRNQLHVVEKVFGASHPDPLEIEKAKKVLREQEQALVKAIARLEDASDGESDEGEHPFPHIQSKDQNQNRGWRKQPCNEIAGEGRGIKGSGGNKMARNGRIVPSDHHDENYDM</sequence>
<dbReference type="STRING" id="43335.A0A4U5NSP8"/>
<dbReference type="GO" id="GO:0005634">
    <property type="term" value="C:nucleus"/>
    <property type="evidence" value="ECO:0007669"/>
    <property type="project" value="TreeGrafter"/>
</dbReference>
<dbReference type="SMART" id="SM00743">
    <property type="entry name" value="Agenet"/>
    <property type="match status" value="1"/>
</dbReference>
<dbReference type="Gene3D" id="2.30.30.140">
    <property type="match status" value="1"/>
</dbReference>
<feature type="compositionally biased region" description="Basic and acidic residues" evidence="1">
    <location>
        <begin position="219"/>
        <end position="229"/>
    </location>
</feature>
<dbReference type="PANTHER" id="PTHR33432">
    <property type="entry name" value="PROTEIN EMSY-LIKE 4"/>
    <property type="match status" value="1"/>
</dbReference>
<dbReference type="InterPro" id="IPR033485">
    <property type="entry name" value="EMSY-LIKE_plant"/>
</dbReference>
<gene>
    <name evidence="3" type="ORF">D5086_0000242880</name>
</gene>
<dbReference type="SUPFAM" id="SSF63748">
    <property type="entry name" value="Tudor/PWWP/MBT"/>
    <property type="match status" value="1"/>
</dbReference>
<dbReference type="EMBL" id="RCHU01000933">
    <property type="protein sequence ID" value="TKR85931.1"/>
    <property type="molecule type" value="Genomic_DNA"/>
</dbReference>
<feature type="domain" description="Agenet" evidence="2">
    <location>
        <begin position="36"/>
        <end position="95"/>
    </location>
</feature>